<keyword evidence="3" id="KW-0833">Ubl conjugation pathway</keyword>
<reference evidence="7 8" key="1">
    <citation type="submission" date="2024-01" db="EMBL/GenBank/DDBJ databases">
        <title>A draft genome for a cacao thread blight-causing isolate of Paramarasmius palmivorus.</title>
        <authorList>
            <person name="Baruah I.K."/>
            <person name="Bukari Y."/>
            <person name="Amoako-Attah I."/>
            <person name="Meinhardt L.W."/>
            <person name="Bailey B.A."/>
            <person name="Cohen S.P."/>
        </authorList>
    </citation>
    <scope>NUCLEOTIDE SEQUENCE [LARGE SCALE GENOMIC DNA]</scope>
    <source>
        <strain evidence="7 8">GH-12</strain>
    </source>
</reference>
<dbReference type="AlphaFoldDB" id="A0AAW0B1S7"/>
<dbReference type="InterPro" id="IPR039852">
    <property type="entry name" value="CAND1/CAND2"/>
</dbReference>
<evidence type="ECO:0000256" key="4">
    <source>
        <dbReference type="PROSITE-ProRule" id="PRU00103"/>
    </source>
</evidence>
<dbReference type="Pfam" id="PF25782">
    <property type="entry name" value="TPR_CAND1"/>
    <property type="match status" value="1"/>
</dbReference>
<evidence type="ECO:0000313" key="7">
    <source>
        <dbReference type="EMBL" id="KAK7019727.1"/>
    </source>
</evidence>
<accession>A0AAW0B1S7</accession>
<proteinExistence type="inferred from homology"/>
<comment type="similarity">
    <text evidence="1">Belongs to the CAND family.</text>
</comment>
<evidence type="ECO:0000259" key="6">
    <source>
        <dbReference type="Pfam" id="PF08623"/>
    </source>
</evidence>
<dbReference type="InterPro" id="IPR013932">
    <property type="entry name" value="TATA-bd_TIP120"/>
</dbReference>
<feature type="region of interest" description="Disordered" evidence="5">
    <location>
        <begin position="311"/>
        <end position="344"/>
    </location>
</feature>
<dbReference type="PANTHER" id="PTHR12696">
    <property type="entry name" value="TIP120"/>
    <property type="match status" value="1"/>
</dbReference>
<dbReference type="Proteomes" id="UP001383192">
    <property type="component" value="Unassembled WGS sequence"/>
</dbReference>
<gene>
    <name evidence="7" type="ORF">VNI00_017966</name>
</gene>
<keyword evidence="8" id="KW-1185">Reference proteome</keyword>
<name>A0AAW0B1S7_9AGAR</name>
<feature type="compositionally biased region" description="Acidic residues" evidence="5">
    <location>
        <begin position="316"/>
        <end position="344"/>
    </location>
</feature>
<evidence type="ECO:0000256" key="3">
    <source>
        <dbReference type="ARBA" id="ARBA00022786"/>
    </source>
</evidence>
<dbReference type="SUPFAM" id="SSF48371">
    <property type="entry name" value="ARM repeat"/>
    <property type="match status" value="1"/>
</dbReference>
<dbReference type="EMBL" id="JAYKXP010000201">
    <property type="protein sequence ID" value="KAK7019727.1"/>
    <property type="molecule type" value="Genomic_DNA"/>
</dbReference>
<evidence type="ECO:0000313" key="8">
    <source>
        <dbReference type="Proteomes" id="UP001383192"/>
    </source>
</evidence>
<dbReference type="InterPro" id="IPR021133">
    <property type="entry name" value="HEAT_type_2"/>
</dbReference>
<comment type="caution">
    <text evidence="7">The sequence shown here is derived from an EMBL/GenBank/DDBJ whole genome shotgun (WGS) entry which is preliminary data.</text>
</comment>
<protein>
    <recommendedName>
        <fullName evidence="6">TATA-binding protein interacting (TIP20) domain-containing protein</fullName>
    </recommendedName>
</protein>
<dbReference type="GO" id="GO:0010265">
    <property type="term" value="P:SCF complex assembly"/>
    <property type="evidence" value="ECO:0007669"/>
    <property type="project" value="InterPro"/>
</dbReference>
<keyword evidence="2" id="KW-0677">Repeat</keyword>
<dbReference type="PROSITE" id="PS50077">
    <property type="entry name" value="HEAT_REPEAT"/>
    <property type="match status" value="1"/>
</dbReference>
<dbReference type="Gene3D" id="1.25.10.10">
    <property type="entry name" value="Leucine-rich Repeat Variant"/>
    <property type="match status" value="1"/>
</dbReference>
<evidence type="ECO:0000256" key="5">
    <source>
        <dbReference type="SAM" id="MobiDB-lite"/>
    </source>
</evidence>
<sequence length="1202" mass="131933">MTKSYLMNSLIEKMESGDQDFRFMGLNDLMNEIKQDQSSFTGDEVMENKVLKKVLSLVEDKISEVKNQAVRCLGQLIKILRQTQMEMVVDKLIEYSGGKDDELRDISALALKTITAELPADGPVSASACAKLTPKLLEQAGNTSTPPEALVETLSILSILITRFPLRLSSAEFNPPPLTVLAPLLSHSRPVVRKRAIVTISQFIPIAQPALFADLLQQHVFPNLVANANLEKQRTTVQLVAAVAKNSPTHIAPSLNDIVPQVLKAVQREDDELREGCLQALEALVLRCPSEVTSYLPSIIQVGNQFIKYDPNYAGGDDDEEMADADEDDEDEDDLDDQYSDDEDTSYKIRRSATKLLSAIIATRPELLSAIYKDVSPVLISRFGDREETVKLEVWSTYSILLSQTSVYGGLPQAKDDVTHGKRKRDMETMDTEEGPYALLKSQVPNLSKALLNQLKSPKTPPAVLQAGFSLLYSLLNVLPGSLSGQVPLITSTSKSILSQPPTTSTSTLYLSCLSFLSLFFSTHSPPAFSSSLPTLTPPLLKAVRERHPRVASEAFKVFSSLLQAVKPVKNADWPDALYEHALHRLTSHDTDAEVRASAEECIGDLWICATDTMKTKNRKEWEAICRQTVGDDWVNGCVDWLIGLLKKSGRSGKADTFVAIDVLLKSYTSGIPSGLPSTLIAHIKPYLTVSDISLLSQALNTLSILLELAPSITFPEVEKSLLPTLYSISHSPLVAGSALDSLLNFYGALVSADVQIATHVVPNLVLTVDKAPKSDANLSNVAKCVAQVVKSHQGVAAGTIAEYSKYVKSSKAKVSIVVLSLLILGEVGRFIDMSPQQDIFNHAIQHFSAEQEEVRSAAAFAAGNIAIGNLHQFLPSIMKMVQSDTKKRLLSLHALKEVVTHCSHGQLESVADMLWVPLFENSENSEESTRNVAAACIGKLATTQPSKYLPQLHARIRDNDPATRATVVSAIRYTFADTAQSYDELLSPLLVDFMSLMVDSDLTVRRLTLSALNSAARTKPYLIRDHLNALLPNLYKETEVNPDLIRTVQMGPWTHKVDDGLEARKTAYETMYTLLDTCLTKLDLHEFLGRVLPGLADDSDEIKVISHMMLFRLSQVAPAAVSQRLDEATPQLEKTMKGAQVTKDTVKQDLERAAELQRSALRAVAALSKVGSGVSPRFDAFVEELKKNPTWGVEFKELVGQ</sequence>
<dbReference type="InterPro" id="IPR016024">
    <property type="entry name" value="ARM-type_fold"/>
</dbReference>
<feature type="domain" description="TATA-binding protein interacting (TIP20)" evidence="6">
    <location>
        <begin position="1023"/>
        <end position="1187"/>
    </location>
</feature>
<feature type="repeat" description="HEAT" evidence="4">
    <location>
        <begin position="50"/>
        <end position="86"/>
    </location>
</feature>
<dbReference type="Pfam" id="PF08623">
    <property type="entry name" value="TIP120"/>
    <property type="match status" value="1"/>
</dbReference>
<organism evidence="7 8">
    <name type="scientific">Paramarasmius palmivorus</name>
    <dbReference type="NCBI Taxonomy" id="297713"/>
    <lineage>
        <taxon>Eukaryota</taxon>
        <taxon>Fungi</taxon>
        <taxon>Dikarya</taxon>
        <taxon>Basidiomycota</taxon>
        <taxon>Agaricomycotina</taxon>
        <taxon>Agaricomycetes</taxon>
        <taxon>Agaricomycetidae</taxon>
        <taxon>Agaricales</taxon>
        <taxon>Marasmiineae</taxon>
        <taxon>Marasmiaceae</taxon>
        <taxon>Paramarasmius</taxon>
    </lineage>
</organism>
<dbReference type="InterPro" id="IPR011989">
    <property type="entry name" value="ARM-like"/>
</dbReference>
<evidence type="ECO:0000256" key="1">
    <source>
        <dbReference type="ARBA" id="ARBA00007657"/>
    </source>
</evidence>
<evidence type="ECO:0000256" key="2">
    <source>
        <dbReference type="ARBA" id="ARBA00022737"/>
    </source>
</evidence>